<dbReference type="AlphaFoldDB" id="A0A6I6K927"/>
<dbReference type="InterPro" id="IPR029058">
    <property type="entry name" value="AB_hydrolase_fold"/>
</dbReference>
<keyword evidence="2" id="KW-0378">Hydrolase</keyword>
<keyword evidence="3" id="KW-1185">Reference proteome</keyword>
<protein>
    <submittedName>
        <fullName evidence="2">Alpha/beta fold hydrolase</fullName>
    </submittedName>
</protein>
<gene>
    <name evidence="2" type="ORF">GM418_19305</name>
</gene>
<dbReference type="InterPro" id="IPR000073">
    <property type="entry name" value="AB_hydrolase_1"/>
</dbReference>
<accession>A0A6I6K927</accession>
<dbReference type="Proteomes" id="UP000428260">
    <property type="component" value="Chromosome"/>
</dbReference>
<feature type="domain" description="AB hydrolase-1" evidence="1">
    <location>
        <begin position="30"/>
        <end position="137"/>
    </location>
</feature>
<organism evidence="2 3">
    <name type="scientific">Maribellus comscasis</name>
    <dbReference type="NCBI Taxonomy" id="2681766"/>
    <lineage>
        <taxon>Bacteria</taxon>
        <taxon>Pseudomonadati</taxon>
        <taxon>Bacteroidota</taxon>
        <taxon>Bacteroidia</taxon>
        <taxon>Marinilabiliales</taxon>
        <taxon>Prolixibacteraceae</taxon>
        <taxon>Maribellus</taxon>
    </lineage>
</organism>
<reference evidence="2 3" key="1">
    <citation type="submission" date="2019-11" db="EMBL/GenBank/DDBJ databases">
        <authorList>
            <person name="Zheng R.K."/>
            <person name="Sun C.M."/>
        </authorList>
    </citation>
    <scope>NUCLEOTIDE SEQUENCE [LARGE SCALE GENOMIC DNA]</scope>
    <source>
        <strain evidence="2 3">WC007</strain>
    </source>
</reference>
<dbReference type="GO" id="GO:0017171">
    <property type="term" value="F:serine hydrolase activity"/>
    <property type="evidence" value="ECO:0007669"/>
    <property type="project" value="TreeGrafter"/>
</dbReference>
<evidence type="ECO:0000259" key="1">
    <source>
        <dbReference type="Pfam" id="PF00561"/>
    </source>
</evidence>
<evidence type="ECO:0000313" key="3">
    <source>
        <dbReference type="Proteomes" id="UP000428260"/>
    </source>
</evidence>
<name>A0A6I6K927_9BACT</name>
<dbReference type="SUPFAM" id="SSF53474">
    <property type="entry name" value="alpha/beta-Hydrolases"/>
    <property type="match status" value="1"/>
</dbReference>
<proteinExistence type="predicted"/>
<dbReference type="EMBL" id="CP046401">
    <property type="protein sequence ID" value="QGY48163.1"/>
    <property type="molecule type" value="Genomic_DNA"/>
</dbReference>
<sequence>MKKFNHEVDTYFNIEDAKIYYEIRGREDKPVLLFLHGGFGTIEDFNDITDSLSNEFTLVGVDSRGHGKSTLGSAQLTYEQIQKDVEQLLRHLKIDTLSIIGFSDGGIVTYRLAALSSLNIEKLVTVGAEWHVRSLESVKGIFAKITSESWKEKFPGSYNSYQRLNPEPDFELFTQRILSMWLDESPTGFPNEAVQHISCPMLFVRGENDHLVSEKSLTELSEIVSDSRFVNIPGAGHVVFQDEKEKFIKHLDEFL</sequence>
<dbReference type="Gene3D" id="3.40.50.1820">
    <property type="entry name" value="alpha/beta hydrolase"/>
    <property type="match status" value="1"/>
</dbReference>
<dbReference type="PANTHER" id="PTHR46331">
    <property type="entry name" value="VALACYCLOVIR HYDROLASE"/>
    <property type="match status" value="1"/>
</dbReference>
<dbReference type="KEGG" id="mcos:GM418_19305"/>
<dbReference type="PANTHER" id="PTHR46331:SF2">
    <property type="entry name" value="VALACYCLOVIR HYDROLASE"/>
    <property type="match status" value="1"/>
</dbReference>
<dbReference type="Pfam" id="PF00561">
    <property type="entry name" value="Abhydrolase_1"/>
    <property type="match status" value="1"/>
</dbReference>
<evidence type="ECO:0000313" key="2">
    <source>
        <dbReference type="EMBL" id="QGY48163.1"/>
    </source>
</evidence>